<feature type="compositionally biased region" description="Polar residues" evidence="1">
    <location>
        <begin position="105"/>
        <end position="114"/>
    </location>
</feature>
<comment type="caution">
    <text evidence="2">The sequence shown here is derived from an EMBL/GenBank/DDBJ whole genome shotgun (WGS) entry which is preliminary data.</text>
</comment>
<reference evidence="2 3" key="1">
    <citation type="submission" date="2024-07" db="EMBL/GenBank/DDBJ databases">
        <title>Section-level genome sequencing and comparative genomics of Aspergillus sections Usti and Cavernicolus.</title>
        <authorList>
            <consortium name="Lawrence Berkeley National Laboratory"/>
            <person name="Nybo J.L."/>
            <person name="Vesth T.C."/>
            <person name="Theobald S."/>
            <person name="Frisvad J.C."/>
            <person name="Larsen T.O."/>
            <person name="Kjaerboelling I."/>
            <person name="Rothschild-Mancinelli K."/>
            <person name="Lyhne E.K."/>
            <person name="Kogle M.E."/>
            <person name="Barry K."/>
            <person name="Clum A."/>
            <person name="Na H."/>
            <person name="Ledsgaard L."/>
            <person name="Lin J."/>
            <person name="Lipzen A."/>
            <person name="Kuo A."/>
            <person name="Riley R."/>
            <person name="Mondo S."/>
            <person name="Labutti K."/>
            <person name="Haridas S."/>
            <person name="Pangalinan J."/>
            <person name="Salamov A.A."/>
            <person name="Simmons B.A."/>
            <person name="Magnuson J.K."/>
            <person name="Chen J."/>
            <person name="Drula E."/>
            <person name="Henrissat B."/>
            <person name="Wiebenga A."/>
            <person name="Lubbers R.J."/>
            <person name="Gomes A.C."/>
            <person name="Makela M.R."/>
            <person name="Stajich J."/>
            <person name="Grigoriev I.V."/>
            <person name="Mortensen U.H."/>
            <person name="De Vries R.P."/>
            <person name="Baker S.E."/>
            <person name="Andersen M.R."/>
        </authorList>
    </citation>
    <scope>NUCLEOTIDE SEQUENCE [LARGE SCALE GENOMIC DNA]</scope>
    <source>
        <strain evidence="2 3">CBS 123904</strain>
    </source>
</reference>
<gene>
    <name evidence="2" type="ORF">BJY01DRAFT_254069</name>
</gene>
<feature type="compositionally biased region" description="Basic and acidic residues" evidence="1">
    <location>
        <begin position="156"/>
        <end position="175"/>
    </location>
</feature>
<organism evidence="2 3">
    <name type="scientific">Aspergillus pseudoustus</name>
    <dbReference type="NCBI Taxonomy" id="1810923"/>
    <lineage>
        <taxon>Eukaryota</taxon>
        <taxon>Fungi</taxon>
        <taxon>Dikarya</taxon>
        <taxon>Ascomycota</taxon>
        <taxon>Pezizomycotina</taxon>
        <taxon>Eurotiomycetes</taxon>
        <taxon>Eurotiomycetidae</taxon>
        <taxon>Eurotiales</taxon>
        <taxon>Aspergillaceae</taxon>
        <taxon>Aspergillus</taxon>
        <taxon>Aspergillus subgen. Nidulantes</taxon>
    </lineage>
</organism>
<dbReference type="EMBL" id="JBFXLU010000272">
    <property type="protein sequence ID" value="KAL2831931.1"/>
    <property type="molecule type" value="Genomic_DNA"/>
</dbReference>
<sequence>MDISTTEFVENPKSFWLDMGTNSEPGALQETSTMGTTEAENPIQSTRKLFVLHNLRDFNNHEAHMNIDGRHLPESSIEEEYFPKLPSTSPSTNADIEDSRPQPGLSINNKTDGSSVHGGREKQPDTSSPLEPPTKSAIDIDCTLSREHSVIVISDDNERTPKPGALHEVKDHEATAGDSPLQKRKRNSKPTYISRKETREQRRRTEDVTE</sequence>
<accession>A0ABR4IVY2</accession>
<feature type="compositionally biased region" description="Basic and acidic residues" evidence="1">
    <location>
        <begin position="194"/>
        <end position="210"/>
    </location>
</feature>
<protein>
    <submittedName>
        <fullName evidence="2">Uncharacterized protein</fullName>
    </submittedName>
</protein>
<name>A0ABR4IVY2_9EURO</name>
<evidence type="ECO:0000313" key="3">
    <source>
        <dbReference type="Proteomes" id="UP001610446"/>
    </source>
</evidence>
<proteinExistence type="predicted"/>
<dbReference type="Proteomes" id="UP001610446">
    <property type="component" value="Unassembled WGS sequence"/>
</dbReference>
<keyword evidence="3" id="KW-1185">Reference proteome</keyword>
<feature type="region of interest" description="Disordered" evidence="1">
    <location>
        <begin position="82"/>
        <end position="210"/>
    </location>
</feature>
<evidence type="ECO:0000313" key="2">
    <source>
        <dbReference type="EMBL" id="KAL2831931.1"/>
    </source>
</evidence>
<evidence type="ECO:0000256" key="1">
    <source>
        <dbReference type="SAM" id="MobiDB-lite"/>
    </source>
</evidence>